<name>A0A3B7MK61_9BACT</name>
<evidence type="ECO:0000256" key="2">
    <source>
        <dbReference type="ARBA" id="ARBA00022475"/>
    </source>
</evidence>
<organism evidence="8 9">
    <name type="scientific">Paraflavitalea soli</name>
    <dbReference type="NCBI Taxonomy" id="2315862"/>
    <lineage>
        <taxon>Bacteria</taxon>
        <taxon>Pseudomonadati</taxon>
        <taxon>Bacteroidota</taxon>
        <taxon>Chitinophagia</taxon>
        <taxon>Chitinophagales</taxon>
        <taxon>Chitinophagaceae</taxon>
        <taxon>Paraflavitalea</taxon>
    </lineage>
</organism>
<dbReference type="PANTHER" id="PTHR42709">
    <property type="entry name" value="ALKALINE PHOSPHATASE LIKE PROTEIN"/>
    <property type="match status" value="1"/>
</dbReference>
<dbReference type="Pfam" id="PF09335">
    <property type="entry name" value="VTT_dom"/>
    <property type="match status" value="1"/>
</dbReference>
<reference evidence="8 9" key="1">
    <citation type="submission" date="2018-09" db="EMBL/GenBank/DDBJ databases">
        <title>Genome sequencing of strain 6GH32-13.</title>
        <authorList>
            <person name="Weon H.-Y."/>
            <person name="Heo J."/>
            <person name="Kwon S.-W."/>
        </authorList>
    </citation>
    <scope>NUCLEOTIDE SEQUENCE [LARGE SCALE GENOMIC DNA]</scope>
    <source>
        <strain evidence="8 9">5GH32-13</strain>
    </source>
</reference>
<proteinExistence type="predicted"/>
<feature type="domain" description="VTT" evidence="7">
    <location>
        <begin position="22"/>
        <end position="118"/>
    </location>
</feature>
<sequence length="155" mass="16813">MAHPVEPGNDPQWENAWLCGRAVLSLVASLLSSSIGFYLGRTTSRGFNRFFTAKEIQLGNSMFDRYGDISIAVSKGIPVLSEAVSFLSGTTSISFKRFFCYSLMGHLPVSAIYAFVGSYAGSLNSYLVSGGVILATIALFFVFRMVIGRKIKTAV</sequence>
<dbReference type="InterPro" id="IPR032816">
    <property type="entry name" value="VTT_dom"/>
</dbReference>
<feature type="transmembrane region" description="Helical" evidence="6">
    <location>
        <begin position="98"/>
        <end position="120"/>
    </location>
</feature>
<keyword evidence="9" id="KW-1185">Reference proteome</keyword>
<feature type="transmembrane region" description="Helical" evidence="6">
    <location>
        <begin position="20"/>
        <end position="40"/>
    </location>
</feature>
<keyword evidence="4 6" id="KW-1133">Transmembrane helix</keyword>
<comment type="subcellular location">
    <subcellularLocation>
        <location evidence="1">Cell membrane</location>
        <topology evidence="1">Multi-pass membrane protein</topology>
    </subcellularLocation>
</comment>
<gene>
    <name evidence="8" type="ORF">D3H65_05695</name>
</gene>
<protein>
    <recommendedName>
        <fullName evidence="7">VTT domain-containing protein</fullName>
    </recommendedName>
</protein>
<evidence type="ECO:0000313" key="8">
    <source>
        <dbReference type="EMBL" id="AXY73500.1"/>
    </source>
</evidence>
<evidence type="ECO:0000259" key="7">
    <source>
        <dbReference type="Pfam" id="PF09335"/>
    </source>
</evidence>
<dbReference type="KEGG" id="pseg:D3H65_05695"/>
<evidence type="ECO:0000256" key="4">
    <source>
        <dbReference type="ARBA" id="ARBA00022989"/>
    </source>
</evidence>
<dbReference type="OrthoDB" id="893345at2"/>
<dbReference type="EMBL" id="CP032157">
    <property type="protein sequence ID" value="AXY73500.1"/>
    <property type="molecule type" value="Genomic_DNA"/>
</dbReference>
<keyword evidence="2" id="KW-1003">Cell membrane</keyword>
<evidence type="ECO:0000256" key="6">
    <source>
        <dbReference type="SAM" id="Phobius"/>
    </source>
</evidence>
<keyword evidence="3 6" id="KW-0812">Transmembrane</keyword>
<dbReference type="Proteomes" id="UP000263900">
    <property type="component" value="Chromosome"/>
</dbReference>
<dbReference type="PANTHER" id="PTHR42709:SF6">
    <property type="entry name" value="UNDECAPRENYL PHOSPHATE TRANSPORTER A"/>
    <property type="match status" value="1"/>
</dbReference>
<evidence type="ECO:0000256" key="3">
    <source>
        <dbReference type="ARBA" id="ARBA00022692"/>
    </source>
</evidence>
<evidence type="ECO:0000256" key="5">
    <source>
        <dbReference type="ARBA" id="ARBA00023136"/>
    </source>
</evidence>
<dbReference type="InterPro" id="IPR051311">
    <property type="entry name" value="DedA_domain"/>
</dbReference>
<evidence type="ECO:0000256" key="1">
    <source>
        <dbReference type="ARBA" id="ARBA00004651"/>
    </source>
</evidence>
<feature type="transmembrane region" description="Helical" evidence="6">
    <location>
        <begin position="126"/>
        <end position="147"/>
    </location>
</feature>
<keyword evidence="5 6" id="KW-0472">Membrane</keyword>
<evidence type="ECO:0000313" key="9">
    <source>
        <dbReference type="Proteomes" id="UP000263900"/>
    </source>
</evidence>
<dbReference type="GO" id="GO:0005886">
    <property type="term" value="C:plasma membrane"/>
    <property type="evidence" value="ECO:0007669"/>
    <property type="project" value="UniProtKB-SubCell"/>
</dbReference>
<accession>A0A3B7MK61</accession>
<dbReference type="AlphaFoldDB" id="A0A3B7MK61"/>